<accession>A0A6J7KXU4</accession>
<sequence>MTSSCLVIIPALNEELSVGMVVRRTVESGFSCLVVDDGSRDNTADVARRAGAHVVTMPINLGIGGALRCGFRWAVAHGYHSVVQCDADGQHSPELISQLVTTQESTGAHLVIGSRFLEAGNYDVGIARGWLMKRMATLASRAVGTSMTDTTSGFRCIAQPLLGEFALHYPVEYMESFEALMVAADAGYKVVEVASQMSHRVAGIASNNPLRSMGFTARVLLGGFLGTRFKISPLHPSA</sequence>
<reference evidence="2" key="1">
    <citation type="submission" date="2020-05" db="EMBL/GenBank/DDBJ databases">
        <authorList>
            <person name="Chiriac C."/>
            <person name="Salcher M."/>
            <person name="Ghai R."/>
            <person name="Kavagutti S V."/>
        </authorList>
    </citation>
    <scope>NUCLEOTIDE SEQUENCE</scope>
</reference>
<dbReference type="PANTHER" id="PTHR48090">
    <property type="entry name" value="UNDECAPRENYL-PHOSPHATE 4-DEOXY-4-FORMAMIDO-L-ARABINOSE TRANSFERASE-RELATED"/>
    <property type="match status" value="1"/>
</dbReference>
<dbReference type="InterPro" id="IPR029044">
    <property type="entry name" value="Nucleotide-diphossugar_trans"/>
</dbReference>
<dbReference type="Pfam" id="PF00535">
    <property type="entry name" value="Glycos_transf_2"/>
    <property type="match status" value="1"/>
</dbReference>
<feature type="domain" description="Glycosyltransferase 2-like" evidence="1">
    <location>
        <begin position="7"/>
        <end position="154"/>
    </location>
</feature>
<dbReference type="CDD" id="cd04179">
    <property type="entry name" value="DPM_DPG-synthase_like"/>
    <property type="match status" value="1"/>
</dbReference>
<dbReference type="AlphaFoldDB" id="A0A6J7KXU4"/>
<name>A0A6J7KXU4_9ZZZZ</name>
<dbReference type="EMBL" id="CAFBNR010000020">
    <property type="protein sequence ID" value="CAB4960756.1"/>
    <property type="molecule type" value="Genomic_DNA"/>
</dbReference>
<organism evidence="2">
    <name type="scientific">freshwater metagenome</name>
    <dbReference type="NCBI Taxonomy" id="449393"/>
    <lineage>
        <taxon>unclassified sequences</taxon>
        <taxon>metagenomes</taxon>
        <taxon>ecological metagenomes</taxon>
    </lineage>
</organism>
<dbReference type="SUPFAM" id="SSF53448">
    <property type="entry name" value="Nucleotide-diphospho-sugar transferases"/>
    <property type="match status" value="1"/>
</dbReference>
<dbReference type="InterPro" id="IPR050256">
    <property type="entry name" value="Glycosyltransferase_2"/>
</dbReference>
<evidence type="ECO:0000259" key="1">
    <source>
        <dbReference type="Pfam" id="PF00535"/>
    </source>
</evidence>
<proteinExistence type="predicted"/>
<dbReference type="InterPro" id="IPR001173">
    <property type="entry name" value="Glyco_trans_2-like"/>
</dbReference>
<gene>
    <name evidence="2" type="ORF">UFOPK3879_00590</name>
</gene>
<dbReference type="Gene3D" id="3.90.550.10">
    <property type="entry name" value="Spore Coat Polysaccharide Biosynthesis Protein SpsA, Chain A"/>
    <property type="match status" value="1"/>
</dbReference>
<dbReference type="PANTHER" id="PTHR48090:SF7">
    <property type="entry name" value="RFBJ PROTEIN"/>
    <property type="match status" value="1"/>
</dbReference>
<evidence type="ECO:0000313" key="2">
    <source>
        <dbReference type="EMBL" id="CAB4960756.1"/>
    </source>
</evidence>
<protein>
    <submittedName>
        <fullName evidence="2">Unannotated protein</fullName>
    </submittedName>
</protein>